<keyword evidence="3" id="KW-1185">Reference proteome</keyword>
<dbReference type="EMBL" id="SNZH01000007">
    <property type="protein sequence ID" value="TDR43061.1"/>
    <property type="molecule type" value="Genomic_DNA"/>
</dbReference>
<reference evidence="2 3" key="1">
    <citation type="submission" date="2019-03" db="EMBL/GenBank/DDBJ databases">
        <title>Genomic Encyclopedia of Type Strains, Phase IV (KMG-IV): sequencing the most valuable type-strain genomes for metagenomic binning, comparative biology and taxonomic classification.</title>
        <authorList>
            <person name="Goeker M."/>
        </authorList>
    </citation>
    <scope>NUCLEOTIDE SEQUENCE [LARGE SCALE GENOMIC DNA]</scope>
    <source>
        <strain evidence="2 3">DSM 21667</strain>
    </source>
</reference>
<name>A0A4R6YWC0_9GAMM</name>
<dbReference type="AlphaFoldDB" id="A0A4R6YWC0"/>
<accession>A0A4R6YWC0</accession>
<keyword evidence="1" id="KW-0732">Signal</keyword>
<protein>
    <submittedName>
        <fullName evidence="2">Uncharacterized protein</fullName>
    </submittedName>
</protein>
<feature type="chain" id="PRO_5020880515" evidence="1">
    <location>
        <begin position="24"/>
        <end position="153"/>
    </location>
</feature>
<sequence>MHRFPSRPVAALLLACLPLLASAASRSASSEETTLLRQQRQTQRQDIEQAMRNAGGRDSDWVAATRQQLSQSMATLRDDRTRLVELDCAANYCRLVLTHSGIAAQQDMLERTAGKPGFSLPGMAHLENNEDGTAVTYVYLRNPAVEWPVHPAS</sequence>
<evidence type="ECO:0000313" key="3">
    <source>
        <dbReference type="Proteomes" id="UP000295293"/>
    </source>
</evidence>
<proteinExistence type="predicted"/>
<gene>
    <name evidence="2" type="ORF">DFR29_10767</name>
</gene>
<dbReference type="Proteomes" id="UP000295293">
    <property type="component" value="Unassembled WGS sequence"/>
</dbReference>
<dbReference type="RefSeq" id="WP_133818982.1">
    <property type="nucleotide sequence ID" value="NZ_SNZH01000007.1"/>
</dbReference>
<organism evidence="2 3">
    <name type="scientific">Tahibacter aquaticus</name>
    <dbReference type="NCBI Taxonomy" id="520092"/>
    <lineage>
        <taxon>Bacteria</taxon>
        <taxon>Pseudomonadati</taxon>
        <taxon>Pseudomonadota</taxon>
        <taxon>Gammaproteobacteria</taxon>
        <taxon>Lysobacterales</taxon>
        <taxon>Rhodanobacteraceae</taxon>
        <taxon>Tahibacter</taxon>
    </lineage>
</organism>
<evidence type="ECO:0000256" key="1">
    <source>
        <dbReference type="SAM" id="SignalP"/>
    </source>
</evidence>
<evidence type="ECO:0000313" key="2">
    <source>
        <dbReference type="EMBL" id="TDR43061.1"/>
    </source>
</evidence>
<comment type="caution">
    <text evidence="2">The sequence shown here is derived from an EMBL/GenBank/DDBJ whole genome shotgun (WGS) entry which is preliminary data.</text>
</comment>
<feature type="signal peptide" evidence="1">
    <location>
        <begin position="1"/>
        <end position="23"/>
    </location>
</feature>